<comment type="pathway">
    <text evidence="3 10">Amino-acid biosynthesis; L-histidine biosynthesis; L-histidine from 5-phospho-alpha-D-ribose 1-diphosphate: step 2/9.</text>
</comment>
<comment type="subcellular location">
    <subcellularLocation>
        <location evidence="2 10">Cytoplasm</location>
    </subcellularLocation>
</comment>
<dbReference type="EC" id="3.6.1.31" evidence="10"/>
<dbReference type="GO" id="GO:0004636">
    <property type="term" value="F:phosphoribosyl-ATP diphosphatase activity"/>
    <property type="evidence" value="ECO:0007669"/>
    <property type="project" value="UniProtKB-UniRule"/>
</dbReference>
<dbReference type="NCBIfam" id="NF001611">
    <property type="entry name" value="PRK00400.1-3"/>
    <property type="match status" value="1"/>
</dbReference>
<keyword evidence="7 10" id="KW-0378">Hydrolase</keyword>
<keyword evidence="6 10" id="KW-0547">Nucleotide-binding</keyword>
<evidence type="ECO:0000256" key="10">
    <source>
        <dbReference type="HAMAP-Rule" id="MF_01020"/>
    </source>
</evidence>
<dbReference type="InterPro" id="IPR021130">
    <property type="entry name" value="PRib-ATP_PPHydrolase-like"/>
</dbReference>
<dbReference type="GO" id="GO:0005524">
    <property type="term" value="F:ATP binding"/>
    <property type="evidence" value="ECO:0007669"/>
    <property type="project" value="UniProtKB-KW"/>
</dbReference>
<comment type="catalytic activity">
    <reaction evidence="1 10">
        <text>1-(5-phospho-beta-D-ribosyl)-ATP + H2O = 1-(5-phospho-beta-D-ribosyl)-5'-AMP + diphosphate + H(+)</text>
        <dbReference type="Rhea" id="RHEA:22828"/>
        <dbReference type="ChEBI" id="CHEBI:15377"/>
        <dbReference type="ChEBI" id="CHEBI:15378"/>
        <dbReference type="ChEBI" id="CHEBI:33019"/>
        <dbReference type="ChEBI" id="CHEBI:59457"/>
        <dbReference type="ChEBI" id="CHEBI:73183"/>
        <dbReference type="EC" id="3.6.1.31"/>
    </reaction>
</comment>
<dbReference type="PANTHER" id="PTHR42945">
    <property type="entry name" value="HISTIDINE BIOSYNTHESIS BIFUNCTIONAL PROTEIN"/>
    <property type="match status" value="1"/>
</dbReference>
<accession>A0A3G8GYJ0</accession>
<comment type="similarity">
    <text evidence="10">Belongs to the PRA-PH family.</text>
</comment>
<dbReference type="Proteomes" id="UP000270411">
    <property type="component" value="Chromosome 1"/>
</dbReference>
<sequence>MSQDPNTADILARVAATLESRKPENGGDPDTSYVAKLYRKGDDAILKKIGEEATETVMAAKDARAAGLGAEAVDKVVYEVADLWFHTMVLLSHIGATPADVVNELARREGLSGLVEKASRKE</sequence>
<dbReference type="AlphaFoldDB" id="A0A3G8GYJ0"/>
<dbReference type="OrthoDB" id="9814738at2"/>
<dbReference type="SUPFAM" id="SSF101386">
    <property type="entry name" value="all-alpha NTP pyrophosphatases"/>
    <property type="match status" value="1"/>
</dbReference>
<dbReference type="RefSeq" id="WP_124683086.1">
    <property type="nucleotide sequence ID" value="NZ_CP033969.1"/>
</dbReference>
<keyword evidence="9 10" id="KW-0368">Histidine biosynthesis</keyword>
<dbReference type="GO" id="GO:0000105">
    <property type="term" value="P:L-histidine biosynthetic process"/>
    <property type="evidence" value="ECO:0007669"/>
    <property type="project" value="UniProtKB-UniRule"/>
</dbReference>
<evidence type="ECO:0000256" key="9">
    <source>
        <dbReference type="ARBA" id="ARBA00023102"/>
    </source>
</evidence>
<evidence type="ECO:0000256" key="6">
    <source>
        <dbReference type="ARBA" id="ARBA00022741"/>
    </source>
</evidence>
<keyword evidence="5 10" id="KW-0028">Amino-acid biosynthesis</keyword>
<keyword evidence="8 10" id="KW-0067">ATP-binding</keyword>
<evidence type="ECO:0000256" key="7">
    <source>
        <dbReference type="ARBA" id="ARBA00022801"/>
    </source>
</evidence>
<dbReference type="UniPathway" id="UPA00031">
    <property type="reaction ID" value="UER00007"/>
</dbReference>
<evidence type="ECO:0000256" key="4">
    <source>
        <dbReference type="ARBA" id="ARBA00022490"/>
    </source>
</evidence>
<evidence type="ECO:0000256" key="3">
    <source>
        <dbReference type="ARBA" id="ARBA00005204"/>
    </source>
</evidence>
<dbReference type="PANTHER" id="PTHR42945:SF9">
    <property type="entry name" value="HISTIDINE BIOSYNTHESIS BIFUNCTIONAL PROTEIN HISIE"/>
    <property type="match status" value="1"/>
</dbReference>
<evidence type="ECO:0000256" key="8">
    <source>
        <dbReference type="ARBA" id="ARBA00022840"/>
    </source>
</evidence>
<evidence type="ECO:0000256" key="5">
    <source>
        <dbReference type="ARBA" id="ARBA00022605"/>
    </source>
</evidence>
<dbReference type="NCBIfam" id="TIGR03188">
    <property type="entry name" value="histidine_hisI"/>
    <property type="match status" value="1"/>
</dbReference>
<dbReference type="InterPro" id="IPR008179">
    <property type="entry name" value="HisE"/>
</dbReference>
<dbReference type="GO" id="GO:0005737">
    <property type="term" value="C:cytoplasm"/>
    <property type="evidence" value="ECO:0007669"/>
    <property type="project" value="UniProtKB-SubCell"/>
</dbReference>
<dbReference type="HAMAP" id="MF_01020">
    <property type="entry name" value="HisE"/>
    <property type="match status" value="1"/>
</dbReference>
<evidence type="ECO:0000256" key="1">
    <source>
        <dbReference type="ARBA" id="ARBA00001460"/>
    </source>
</evidence>
<organism evidence="11 12">
    <name type="scientific">Cupriavidus pauculus</name>
    <dbReference type="NCBI Taxonomy" id="82633"/>
    <lineage>
        <taxon>Bacteria</taxon>
        <taxon>Pseudomonadati</taxon>
        <taxon>Pseudomonadota</taxon>
        <taxon>Betaproteobacteria</taxon>
        <taxon>Burkholderiales</taxon>
        <taxon>Burkholderiaceae</taxon>
        <taxon>Cupriavidus</taxon>
    </lineage>
</organism>
<dbReference type="Pfam" id="PF01503">
    <property type="entry name" value="PRA-PH"/>
    <property type="match status" value="1"/>
</dbReference>
<evidence type="ECO:0000313" key="11">
    <source>
        <dbReference type="EMBL" id="AZG13224.1"/>
    </source>
</evidence>
<dbReference type="KEGG" id="cpau:EHF44_07085"/>
<evidence type="ECO:0000256" key="2">
    <source>
        <dbReference type="ARBA" id="ARBA00004496"/>
    </source>
</evidence>
<proteinExistence type="inferred from homology"/>
<dbReference type="Gene3D" id="1.10.287.1080">
    <property type="entry name" value="MazG-like"/>
    <property type="match status" value="1"/>
</dbReference>
<gene>
    <name evidence="10" type="primary">hisE</name>
    <name evidence="11" type="ORF">EHF44_07085</name>
</gene>
<protein>
    <recommendedName>
        <fullName evidence="10">Phosphoribosyl-ATP pyrophosphatase</fullName>
        <shortName evidence="10">PRA-PH</shortName>
        <ecNumber evidence="10">3.6.1.31</ecNumber>
    </recommendedName>
</protein>
<keyword evidence="4 10" id="KW-0963">Cytoplasm</keyword>
<dbReference type="CDD" id="cd11534">
    <property type="entry name" value="NTP-PPase_HisIE_like"/>
    <property type="match status" value="1"/>
</dbReference>
<dbReference type="EMBL" id="CP033969">
    <property type="protein sequence ID" value="AZG13224.1"/>
    <property type="molecule type" value="Genomic_DNA"/>
</dbReference>
<name>A0A3G8GYJ0_9BURK</name>
<evidence type="ECO:0000313" key="12">
    <source>
        <dbReference type="Proteomes" id="UP000270411"/>
    </source>
</evidence>
<reference evidence="12" key="1">
    <citation type="submission" date="2018-11" db="EMBL/GenBank/DDBJ databases">
        <title>FDA dAtabase for Regulatory Grade micrObial Sequences (FDA-ARGOS): Supporting development and validation of Infectious Disease Dx tests.</title>
        <authorList>
            <person name="Goldberg B."/>
            <person name="Campos J."/>
            <person name="Tallon L."/>
            <person name="Sadzewicz L."/>
            <person name="Zhao X."/>
            <person name="Vavikolanu K."/>
            <person name="Mehta A."/>
            <person name="Aluvathingal J."/>
            <person name="Nadendla S."/>
            <person name="Geyer C."/>
            <person name="Nandy P."/>
            <person name="Yan Y."/>
            <person name="Sichtig H."/>
        </authorList>
    </citation>
    <scope>NUCLEOTIDE SEQUENCE [LARGE SCALE GENOMIC DNA]</scope>
    <source>
        <strain evidence="12">FDAARGOS_614</strain>
    </source>
</reference>